<gene>
    <name evidence="2" type="ORF">D7D48_01950</name>
</gene>
<comment type="caution">
    <text evidence="2">The sequence shown here is derived from an EMBL/GenBank/DDBJ whole genome shotgun (WGS) entry which is preliminary data.</text>
</comment>
<proteinExistence type="predicted"/>
<feature type="domain" description="ABC-type transport auxiliary lipoprotein component" evidence="1">
    <location>
        <begin position="45"/>
        <end position="194"/>
    </location>
</feature>
<name>A0A3R8WJX4_9SPHN</name>
<evidence type="ECO:0000313" key="2">
    <source>
        <dbReference type="EMBL" id="RRQ51683.1"/>
    </source>
</evidence>
<evidence type="ECO:0000313" key="3">
    <source>
        <dbReference type="Proteomes" id="UP000268553"/>
    </source>
</evidence>
<organism evidence="2 3">
    <name type="scientific">Sphingorhabdus wooponensis</name>
    <dbReference type="NCBI Taxonomy" id="940136"/>
    <lineage>
        <taxon>Bacteria</taxon>
        <taxon>Pseudomonadati</taxon>
        <taxon>Pseudomonadota</taxon>
        <taxon>Alphaproteobacteria</taxon>
        <taxon>Sphingomonadales</taxon>
        <taxon>Sphingomonadaceae</taxon>
        <taxon>Sphingorhabdus</taxon>
    </lineage>
</organism>
<accession>A0A3R8WJX4</accession>
<dbReference type="SUPFAM" id="SSF159594">
    <property type="entry name" value="XCC0632-like"/>
    <property type="match status" value="1"/>
</dbReference>
<dbReference type="EMBL" id="RWJI01000001">
    <property type="protein sequence ID" value="RRQ51683.1"/>
    <property type="molecule type" value="Genomic_DNA"/>
</dbReference>
<evidence type="ECO:0000259" key="1">
    <source>
        <dbReference type="Pfam" id="PF03886"/>
    </source>
</evidence>
<reference evidence="2 3" key="1">
    <citation type="submission" date="2018-12" db="EMBL/GenBank/DDBJ databases">
        <authorList>
            <person name="Kim S.-J."/>
            <person name="Jung G.-Y."/>
        </authorList>
    </citation>
    <scope>NUCLEOTIDE SEQUENCE [LARGE SCALE GENOMIC DNA]</scope>
    <source>
        <strain evidence="2 3">03SU3-P</strain>
    </source>
</reference>
<sequence length="198" mass="20530">MMFSTISGSRLCALPLIMALGACVSFGGKAPASMLVLTADNVVAAGTARTAAAADALVIQIPQVPRKLDTNRVPVQIDASSIAYLKDAFWADKPARLMQMLVAETVSAKTGNLVLNEVDAGGKAVRYISGSLLEFGIDAETNEAVVTYDVVKIIRGNATEKRRFEARRAVTAIAPAPAGAALNAAANDVAGQIADWAG</sequence>
<dbReference type="Proteomes" id="UP000268553">
    <property type="component" value="Unassembled WGS sequence"/>
</dbReference>
<dbReference type="Pfam" id="PF03886">
    <property type="entry name" value="ABC_trans_aux"/>
    <property type="match status" value="1"/>
</dbReference>
<dbReference type="InterPro" id="IPR005586">
    <property type="entry name" value="ABC_trans_aux"/>
</dbReference>
<dbReference type="Gene3D" id="3.40.50.10610">
    <property type="entry name" value="ABC-type transport auxiliary lipoprotein component"/>
    <property type="match status" value="1"/>
</dbReference>
<protein>
    <submittedName>
        <fullName evidence="2">ABC transporter</fullName>
    </submittedName>
</protein>
<keyword evidence="3" id="KW-1185">Reference proteome</keyword>
<dbReference type="RefSeq" id="WP_125229697.1">
    <property type="nucleotide sequence ID" value="NZ_RWJI01000001.1"/>
</dbReference>
<dbReference type="AlphaFoldDB" id="A0A3R8WJX4"/>
<dbReference type="OrthoDB" id="7391077at2"/>